<comment type="caution">
    <text evidence="1">The sequence shown here is derived from an EMBL/GenBank/DDBJ whole genome shotgun (WGS) entry which is preliminary data.</text>
</comment>
<evidence type="ECO:0000313" key="2">
    <source>
        <dbReference type="Proteomes" id="UP000739411"/>
    </source>
</evidence>
<accession>A0A935MTX0</accession>
<gene>
    <name evidence="1" type="ORF">IPJ38_14305</name>
</gene>
<evidence type="ECO:0000313" key="1">
    <source>
        <dbReference type="EMBL" id="MBK7416104.1"/>
    </source>
</evidence>
<dbReference type="AlphaFoldDB" id="A0A935MTX0"/>
<proteinExistence type="predicted"/>
<sequence>MNFRQIKSWQWVLIVIALLVALDWAIRRPDSRSRELNNIIQAQASAQLKAYPYQFHVLRVAGETAVMATPRNFQSPAFRFLAVLYPEINVKDHNNPAFIAVEKLLGQVQDEAKDIVLAQPGIKSVSWELDKEWLRRHHVEVPDK</sequence>
<dbReference type="EMBL" id="JADJMS010000031">
    <property type="protein sequence ID" value="MBK7416104.1"/>
    <property type="molecule type" value="Genomic_DNA"/>
</dbReference>
<reference evidence="1 2" key="1">
    <citation type="submission" date="2020-10" db="EMBL/GenBank/DDBJ databases">
        <title>Connecting structure to function with the recovery of over 1000 high-quality activated sludge metagenome-assembled genomes encoding full-length rRNA genes using long-read sequencing.</title>
        <authorList>
            <person name="Singleton C.M."/>
            <person name="Petriglieri F."/>
            <person name="Kristensen J.M."/>
            <person name="Kirkegaard R.H."/>
            <person name="Michaelsen T.Y."/>
            <person name="Andersen M.H."/>
            <person name="Karst S.M."/>
            <person name="Dueholm M.S."/>
            <person name="Nielsen P.H."/>
            <person name="Albertsen M."/>
        </authorList>
    </citation>
    <scope>NUCLEOTIDE SEQUENCE [LARGE SCALE GENOMIC DNA]</scope>
    <source>
        <strain evidence="1">EsbW_18-Q3-R4-48_BATAC.463</strain>
    </source>
</reference>
<organism evidence="1 2">
    <name type="scientific">Candidatus Dechloromonas phosphorivorans</name>
    <dbReference type="NCBI Taxonomy" id="2899244"/>
    <lineage>
        <taxon>Bacteria</taxon>
        <taxon>Pseudomonadati</taxon>
        <taxon>Pseudomonadota</taxon>
        <taxon>Betaproteobacteria</taxon>
        <taxon>Rhodocyclales</taxon>
        <taxon>Azonexaceae</taxon>
        <taxon>Dechloromonas</taxon>
    </lineage>
</organism>
<evidence type="ECO:0008006" key="3">
    <source>
        <dbReference type="Google" id="ProtNLM"/>
    </source>
</evidence>
<name>A0A935MTX0_9RHOO</name>
<protein>
    <recommendedName>
        <fullName evidence="3">Glutamate-ammonia-ligase adenylyltransferase</fullName>
    </recommendedName>
</protein>
<dbReference type="Proteomes" id="UP000739411">
    <property type="component" value="Unassembled WGS sequence"/>
</dbReference>